<dbReference type="InterPro" id="IPR036365">
    <property type="entry name" value="PGBD-like_sf"/>
</dbReference>
<evidence type="ECO:0000259" key="2">
    <source>
        <dbReference type="Pfam" id="PF01471"/>
    </source>
</evidence>
<organism evidence="3 4">
    <name type="scientific">Amycolatopsis saalfeldensis</name>
    <dbReference type="NCBI Taxonomy" id="394193"/>
    <lineage>
        <taxon>Bacteria</taxon>
        <taxon>Bacillati</taxon>
        <taxon>Actinomycetota</taxon>
        <taxon>Actinomycetes</taxon>
        <taxon>Pseudonocardiales</taxon>
        <taxon>Pseudonocardiaceae</taxon>
        <taxon>Amycolatopsis</taxon>
    </lineage>
</organism>
<keyword evidence="1" id="KW-1133">Transmembrane helix</keyword>
<dbReference type="STRING" id="394193.SAMN04489732_105277"/>
<dbReference type="PANTHER" id="PTHR30469:SF20">
    <property type="entry name" value="EFFLUX RND TRANSPORTER PERIPLASMIC ADAPTOR SUBUNIT"/>
    <property type="match status" value="1"/>
</dbReference>
<feature type="transmembrane region" description="Helical" evidence="1">
    <location>
        <begin position="12"/>
        <end position="33"/>
    </location>
</feature>
<dbReference type="PANTHER" id="PTHR30469">
    <property type="entry name" value="MULTIDRUG RESISTANCE PROTEIN MDTA"/>
    <property type="match status" value="1"/>
</dbReference>
<dbReference type="Proteomes" id="UP000198582">
    <property type="component" value="Unassembled WGS sequence"/>
</dbReference>
<dbReference type="EMBL" id="FOEF01000005">
    <property type="protein sequence ID" value="SEP28107.1"/>
    <property type="molecule type" value="Genomic_DNA"/>
</dbReference>
<dbReference type="AlphaFoldDB" id="A0A1H8WKY3"/>
<sequence length="361" mass="36564">MTGPERPRRRRARWFVAVAVAVVVLGTTSVVVLTRVAEGTSGPAAAPPQVETAEVTKTDLSDAEEADGTLGYGAETSVTGRKPGTLTSLPAAGSTISQGKTVYSVDAKPVPLFYGTLPFYRDLADGVDKGPDVKELEQNLQALGFGGFGAPDTKFTSATAAAVKKWQKSLGVEQTGTFGQGDVVLSAGEVRVSAVTGQLGGPGTGEVLKTTGTGRSVTVKLDAAKQALAQVGAKVGLTVNGAETTGTITDVGHTAEQGKDASGQPNGTLTITVTVNLDDPKAAGSLDSSPVTVRFTKDVHKGVLAVPVGALLALAEGGYAVEVDDHGKRHLVAVKTGMFSASLVEVSGAGLAPGVRVVTTS</sequence>
<dbReference type="OrthoDB" id="3268648at2"/>
<dbReference type="SUPFAM" id="SSF47090">
    <property type="entry name" value="PGBD-like"/>
    <property type="match status" value="1"/>
</dbReference>
<dbReference type="Pfam" id="PF01471">
    <property type="entry name" value="PG_binding_1"/>
    <property type="match status" value="1"/>
</dbReference>
<reference evidence="4" key="1">
    <citation type="submission" date="2016-10" db="EMBL/GenBank/DDBJ databases">
        <authorList>
            <person name="Varghese N."/>
            <person name="Submissions S."/>
        </authorList>
    </citation>
    <scope>NUCLEOTIDE SEQUENCE [LARGE SCALE GENOMIC DNA]</scope>
    <source>
        <strain evidence="4">DSM 44993</strain>
    </source>
</reference>
<accession>A0A1H8WKY3</accession>
<dbReference type="InterPro" id="IPR036366">
    <property type="entry name" value="PGBDSf"/>
</dbReference>
<proteinExistence type="predicted"/>
<keyword evidence="4" id="KW-1185">Reference proteome</keyword>
<evidence type="ECO:0000256" key="1">
    <source>
        <dbReference type="SAM" id="Phobius"/>
    </source>
</evidence>
<protein>
    <submittedName>
        <fullName evidence="3">Putative peptidoglycan binding domain-containing protein</fullName>
    </submittedName>
</protein>
<evidence type="ECO:0000313" key="4">
    <source>
        <dbReference type="Proteomes" id="UP000198582"/>
    </source>
</evidence>
<keyword evidence="1" id="KW-0472">Membrane</keyword>
<gene>
    <name evidence="3" type="ORF">SAMN04489732_105277</name>
</gene>
<dbReference type="Gene3D" id="2.40.420.20">
    <property type="match status" value="1"/>
</dbReference>
<dbReference type="Gene3D" id="1.10.101.10">
    <property type="entry name" value="PGBD-like superfamily/PGBD"/>
    <property type="match status" value="1"/>
</dbReference>
<dbReference type="InterPro" id="IPR002477">
    <property type="entry name" value="Peptidoglycan-bd-like"/>
</dbReference>
<dbReference type="GO" id="GO:0015562">
    <property type="term" value="F:efflux transmembrane transporter activity"/>
    <property type="evidence" value="ECO:0007669"/>
    <property type="project" value="TreeGrafter"/>
</dbReference>
<name>A0A1H8WKY3_9PSEU</name>
<keyword evidence="1" id="KW-0812">Transmembrane</keyword>
<evidence type="ECO:0000313" key="3">
    <source>
        <dbReference type="EMBL" id="SEP28107.1"/>
    </source>
</evidence>
<dbReference type="RefSeq" id="WP_091617349.1">
    <property type="nucleotide sequence ID" value="NZ_FOEF01000005.1"/>
</dbReference>
<feature type="domain" description="Peptidoglycan binding-like" evidence="2">
    <location>
        <begin position="130"/>
        <end position="179"/>
    </location>
</feature>
<dbReference type="GO" id="GO:1990281">
    <property type="term" value="C:efflux pump complex"/>
    <property type="evidence" value="ECO:0007669"/>
    <property type="project" value="TreeGrafter"/>
</dbReference>